<comment type="similarity">
    <text evidence="2">Belongs to the nucleoporin GLFG family.</text>
</comment>
<proteinExistence type="inferred from homology"/>
<dbReference type="STRING" id="1095629.A0A0C9WQS9"/>
<dbReference type="InterPro" id="IPR007230">
    <property type="entry name" value="Nup98_auto-Pept-S59_dom"/>
</dbReference>
<keyword evidence="4" id="KW-0677">Repeat</keyword>
<comment type="subcellular location">
    <subcellularLocation>
        <location evidence="1">Nucleus</location>
        <location evidence="1">Nuclear pore complex</location>
    </subcellularLocation>
</comment>
<dbReference type="InterPro" id="IPR025574">
    <property type="entry name" value="Nucleoporin_FG_rpt"/>
</dbReference>
<evidence type="ECO:0000259" key="11">
    <source>
        <dbReference type="PROSITE" id="PS51434"/>
    </source>
</evidence>
<dbReference type="GO" id="GO:0044614">
    <property type="term" value="C:nuclear pore cytoplasmic filaments"/>
    <property type="evidence" value="ECO:0007669"/>
    <property type="project" value="TreeGrafter"/>
</dbReference>
<evidence type="ECO:0000256" key="1">
    <source>
        <dbReference type="ARBA" id="ARBA00004567"/>
    </source>
</evidence>
<accession>A0A0C9WQS9</accession>
<dbReference type="GO" id="GO:0008139">
    <property type="term" value="F:nuclear localization sequence binding"/>
    <property type="evidence" value="ECO:0007669"/>
    <property type="project" value="TreeGrafter"/>
</dbReference>
<dbReference type="InterPro" id="IPR037665">
    <property type="entry name" value="Nucleoporin_S59-like"/>
</dbReference>
<feature type="compositionally biased region" description="Low complexity" evidence="10">
    <location>
        <begin position="349"/>
        <end position="361"/>
    </location>
</feature>
<evidence type="ECO:0000256" key="2">
    <source>
        <dbReference type="ARBA" id="ARBA00008926"/>
    </source>
</evidence>
<dbReference type="Pfam" id="PF13634">
    <property type="entry name" value="Nucleoporin_FG"/>
    <property type="match status" value="4"/>
</dbReference>
<dbReference type="GO" id="GO:0051028">
    <property type="term" value="P:mRNA transport"/>
    <property type="evidence" value="ECO:0007669"/>
    <property type="project" value="UniProtKB-KW"/>
</dbReference>
<dbReference type="Pfam" id="PF04096">
    <property type="entry name" value="Nucleoporin2"/>
    <property type="match status" value="1"/>
</dbReference>
<keyword evidence="13" id="KW-1185">Reference proteome</keyword>
<dbReference type="FunFam" id="3.30.1610.10:FF:000003">
    <property type="entry name" value="Nucleoporin SONB, putative"/>
    <property type="match status" value="1"/>
</dbReference>
<feature type="compositionally biased region" description="Low complexity" evidence="10">
    <location>
        <begin position="29"/>
        <end position="55"/>
    </location>
</feature>
<feature type="compositionally biased region" description="Low complexity" evidence="10">
    <location>
        <begin position="751"/>
        <end position="760"/>
    </location>
</feature>
<dbReference type="PROSITE" id="PS51434">
    <property type="entry name" value="NUP_C"/>
    <property type="match status" value="1"/>
</dbReference>
<dbReference type="GO" id="GO:0003723">
    <property type="term" value="F:RNA binding"/>
    <property type="evidence" value="ECO:0007669"/>
    <property type="project" value="TreeGrafter"/>
</dbReference>
<feature type="region of interest" description="Disordered" evidence="10">
    <location>
        <begin position="212"/>
        <end position="241"/>
    </location>
</feature>
<organism evidence="12 13">
    <name type="scientific">Laccaria amethystina LaAM-08-1</name>
    <dbReference type="NCBI Taxonomy" id="1095629"/>
    <lineage>
        <taxon>Eukaryota</taxon>
        <taxon>Fungi</taxon>
        <taxon>Dikarya</taxon>
        <taxon>Basidiomycota</taxon>
        <taxon>Agaricomycotina</taxon>
        <taxon>Agaricomycetes</taxon>
        <taxon>Agaricomycetidae</taxon>
        <taxon>Agaricales</taxon>
        <taxon>Agaricineae</taxon>
        <taxon>Hydnangiaceae</taxon>
        <taxon>Laccaria</taxon>
    </lineage>
</organism>
<feature type="compositionally biased region" description="Low complexity" evidence="10">
    <location>
        <begin position="433"/>
        <end position="458"/>
    </location>
</feature>
<reference evidence="12 13" key="1">
    <citation type="submission" date="2014-04" db="EMBL/GenBank/DDBJ databases">
        <authorList>
            <consortium name="DOE Joint Genome Institute"/>
            <person name="Kuo A."/>
            <person name="Kohler A."/>
            <person name="Nagy L.G."/>
            <person name="Floudas D."/>
            <person name="Copeland A."/>
            <person name="Barry K.W."/>
            <person name="Cichocki N."/>
            <person name="Veneault-Fourrey C."/>
            <person name="LaButti K."/>
            <person name="Lindquist E.A."/>
            <person name="Lipzen A."/>
            <person name="Lundell T."/>
            <person name="Morin E."/>
            <person name="Murat C."/>
            <person name="Sun H."/>
            <person name="Tunlid A."/>
            <person name="Henrissat B."/>
            <person name="Grigoriev I.V."/>
            <person name="Hibbett D.S."/>
            <person name="Martin F."/>
            <person name="Nordberg H.P."/>
            <person name="Cantor M.N."/>
            <person name="Hua S.X."/>
        </authorList>
    </citation>
    <scope>NUCLEOTIDE SEQUENCE [LARGE SCALE GENOMIC DNA]</scope>
    <source>
        <strain evidence="12 13">LaAM-08-1</strain>
    </source>
</reference>
<dbReference type="OrthoDB" id="3797628at2759"/>
<dbReference type="GO" id="GO:0006405">
    <property type="term" value="P:RNA export from nucleus"/>
    <property type="evidence" value="ECO:0007669"/>
    <property type="project" value="TreeGrafter"/>
</dbReference>
<dbReference type="Proteomes" id="UP000054477">
    <property type="component" value="Unassembled WGS sequence"/>
</dbReference>
<dbReference type="GO" id="GO:0034398">
    <property type="term" value="P:telomere tethering at nuclear periphery"/>
    <property type="evidence" value="ECO:0007669"/>
    <property type="project" value="TreeGrafter"/>
</dbReference>
<feature type="compositionally biased region" description="Low complexity" evidence="10">
    <location>
        <begin position="409"/>
        <end position="422"/>
    </location>
</feature>
<keyword evidence="3" id="KW-0813">Transport</keyword>
<dbReference type="HOGENOM" id="CLU_012204_1_0_1"/>
<feature type="compositionally biased region" description="Polar residues" evidence="10">
    <location>
        <begin position="495"/>
        <end position="532"/>
    </location>
</feature>
<keyword evidence="5" id="KW-0509">mRNA transport</keyword>
<dbReference type="Gene3D" id="1.10.10.2360">
    <property type="match status" value="1"/>
</dbReference>
<feature type="region of interest" description="Disordered" evidence="10">
    <location>
        <begin position="680"/>
        <end position="703"/>
    </location>
</feature>
<evidence type="ECO:0000256" key="8">
    <source>
        <dbReference type="ARBA" id="ARBA00023132"/>
    </source>
</evidence>
<dbReference type="AlphaFoldDB" id="A0A0C9WQS9"/>
<evidence type="ECO:0000256" key="3">
    <source>
        <dbReference type="ARBA" id="ARBA00022448"/>
    </source>
</evidence>
<feature type="domain" description="Peptidase S59" evidence="11">
    <location>
        <begin position="795"/>
        <end position="940"/>
    </location>
</feature>
<dbReference type="FunFam" id="1.10.10.2360:FF:000001">
    <property type="entry name" value="Nuclear pore complex protein Nup98-Nup96"/>
    <property type="match status" value="1"/>
</dbReference>
<dbReference type="PANTHER" id="PTHR23198:SF6">
    <property type="entry name" value="NUCLEAR PORE COMPLEX PROTEIN NUP98-NUP96"/>
    <property type="match status" value="1"/>
</dbReference>
<evidence type="ECO:0000256" key="6">
    <source>
        <dbReference type="ARBA" id="ARBA00022927"/>
    </source>
</evidence>
<evidence type="ECO:0000313" key="12">
    <source>
        <dbReference type="EMBL" id="KIJ93570.1"/>
    </source>
</evidence>
<feature type="region of interest" description="Disordered" evidence="10">
    <location>
        <begin position="751"/>
        <end position="794"/>
    </location>
</feature>
<keyword evidence="6" id="KW-0653">Protein transport</keyword>
<keyword evidence="7" id="KW-0811">Translocation</keyword>
<feature type="compositionally biased region" description="Polar residues" evidence="10">
    <location>
        <begin position="212"/>
        <end position="240"/>
    </location>
</feature>
<evidence type="ECO:0000256" key="4">
    <source>
        <dbReference type="ARBA" id="ARBA00022737"/>
    </source>
</evidence>
<dbReference type="GO" id="GO:0006606">
    <property type="term" value="P:protein import into nucleus"/>
    <property type="evidence" value="ECO:0007669"/>
    <property type="project" value="TreeGrafter"/>
</dbReference>
<dbReference type="Gene3D" id="3.30.1610.10">
    <property type="entry name" value="Peptidase S59, nucleoporin"/>
    <property type="match status" value="1"/>
</dbReference>
<keyword evidence="8" id="KW-0906">Nuclear pore complex</keyword>
<dbReference type="PANTHER" id="PTHR23198">
    <property type="entry name" value="NUCLEOPORIN"/>
    <property type="match status" value="1"/>
</dbReference>
<evidence type="ECO:0000256" key="9">
    <source>
        <dbReference type="ARBA" id="ARBA00023242"/>
    </source>
</evidence>
<evidence type="ECO:0000256" key="5">
    <source>
        <dbReference type="ARBA" id="ARBA00022816"/>
    </source>
</evidence>
<sequence length="940" mass="95859">MFGGGSVGSSWANPQQNQQQPSAFGQPTGFGATNTGAFGSTGVFGQPAQQQQPQANPMFGNLGRSSTTAPATGFGAFNANTNASQGAFGTKPTTGFGAFGGGGSTFGAPANNPAPATGLFGQAAPAATTGAFGGSTNLFGGNKTTGFGTTTAPPAVTTGTSNPQYSPFSEKDQNITLQYQAISCMPAYSGYSFEELRVQDYAQGRKTAGSFGQSAAFGTQQPTTGLFGTTQPAQPNQQPSLFGAPANTTSNTGFGAFGGSTTTNQPTAPATTGLFGGTTFGGQQPAQTSAFGGGAFGSTQPQQTQQQTGLFGGGSAFGSTAPKPTFGAFGGGGTTATTGSAFGGGPAFGGQSQQPAQQTTGGLFGNTQPATTSAFGGSTFGPTANKPLFGTQPATQPTTGFGIFGGGQQQQNTQQPSQTQQPSLFGGGTGLFGNQQPQQQQGAQTTNPLFGGSTTQQQGGTGLFGNSLFGNNQQQNQQQPASTGALGLFGGNKAPTPQGSFSTGFNQQQNATQPTQSLFGNTLGQQNQQSTLGGAFSKPSPLGQSASIGQSTGLFGSTLGNPVGSFNASANTQGAQGTLTASISQPIGANLPIFAMLPPGPRLIDLESQPKKKSGFFVDIPTRSPVPRVQLGYTPANSKLRGFGSSTITSSTTGSPFTASFTTGKANALTLNKSVDTRASSLGPDGFLGRSGSPSLGSGGRQSVKKVILDKKVDPSELFVKSGSPGSMKGGKVTFSPQMSVLAREKEAAAALAPSVVESPTPVSRPQRSPNRFTAQGSKEGVQNETAEDSTSLDEGDYWVKPDLAVLKKAGYDQLSAFEGLKVGRVGYGEITFLEPVDLTGLPKLGALLGEVVRFDDKECSVYPDSEEVDKPPAGSGLNVKARISLERCWSVDKATREPIKDPSHASAAKHLKRLKNMKDTHFEGFDIKTGTWTFTVDHF</sequence>
<evidence type="ECO:0000256" key="10">
    <source>
        <dbReference type="SAM" id="MobiDB-lite"/>
    </source>
</evidence>
<feature type="compositionally biased region" description="Polar residues" evidence="10">
    <location>
        <begin position="761"/>
        <end position="785"/>
    </location>
</feature>
<reference evidence="13" key="2">
    <citation type="submission" date="2015-01" db="EMBL/GenBank/DDBJ databases">
        <title>Evolutionary Origins and Diversification of the Mycorrhizal Mutualists.</title>
        <authorList>
            <consortium name="DOE Joint Genome Institute"/>
            <consortium name="Mycorrhizal Genomics Consortium"/>
            <person name="Kohler A."/>
            <person name="Kuo A."/>
            <person name="Nagy L.G."/>
            <person name="Floudas D."/>
            <person name="Copeland A."/>
            <person name="Barry K.W."/>
            <person name="Cichocki N."/>
            <person name="Veneault-Fourrey C."/>
            <person name="LaButti K."/>
            <person name="Lindquist E.A."/>
            <person name="Lipzen A."/>
            <person name="Lundell T."/>
            <person name="Morin E."/>
            <person name="Murat C."/>
            <person name="Riley R."/>
            <person name="Ohm R."/>
            <person name="Sun H."/>
            <person name="Tunlid A."/>
            <person name="Henrissat B."/>
            <person name="Grigoriev I.V."/>
            <person name="Hibbett D.S."/>
            <person name="Martin F."/>
        </authorList>
    </citation>
    <scope>NUCLEOTIDE SEQUENCE [LARGE SCALE GENOMIC DNA]</scope>
    <source>
        <strain evidence="13">LaAM-08-1</strain>
    </source>
</reference>
<evidence type="ECO:0000256" key="7">
    <source>
        <dbReference type="ARBA" id="ARBA00023010"/>
    </source>
</evidence>
<feature type="region of interest" description="Disordered" evidence="10">
    <location>
        <begin position="1"/>
        <end position="67"/>
    </location>
</feature>
<dbReference type="InterPro" id="IPR036903">
    <property type="entry name" value="Nup98_auto-Pept-S59_dom_sf"/>
</dbReference>
<keyword evidence="9" id="KW-0539">Nucleus</keyword>
<evidence type="ECO:0000313" key="13">
    <source>
        <dbReference type="Proteomes" id="UP000054477"/>
    </source>
</evidence>
<gene>
    <name evidence="12" type="ORF">K443DRAFT_684458</name>
</gene>
<dbReference type="GO" id="GO:0000973">
    <property type="term" value="P:post-transcriptional tethering of RNA polymerase II gene DNA at nuclear periphery"/>
    <property type="evidence" value="ECO:0007669"/>
    <property type="project" value="TreeGrafter"/>
</dbReference>
<dbReference type="EMBL" id="KN838836">
    <property type="protein sequence ID" value="KIJ93570.1"/>
    <property type="molecule type" value="Genomic_DNA"/>
</dbReference>
<feature type="region of interest" description="Disordered" evidence="10">
    <location>
        <begin position="337"/>
        <end position="549"/>
    </location>
</feature>
<dbReference type="GO" id="GO:0017056">
    <property type="term" value="F:structural constituent of nuclear pore"/>
    <property type="evidence" value="ECO:0007669"/>
    <property type="project" value="InterPro"/>
</dbReference>
<dbReference type="SUPFAM" id="SSF82215">
    <property type="entry name" value="C-terminal autoproteolytic domain of nucleoporin nup98"/>
    <property type="match status" value="1"/>
</dbReference>
<protein>
    <recommendedName>
        <fullName evidence="11">Peptidase S59 domain-containing protein</fullName>
    </recommendedName>
</protein>
<feature type="compositionally biased region" description="Polar residues" evidence="10">
    <location>
        <begin position="365"/>
        <end position="382"/>
    </location>
</feature>
<name>A0A0C9WQS9_9AGAR</name>